<reference evidence="1" key="1">
    <citation type="submission" date="2020-09" db="EMBL/GenBank/DDBJ databases">
        <title>Genome-Enabled Discovery of Anthraquinone Biosynthesis in Senna tora.</title>
        <authorList>
            <person name="Kang S.-H."/>
            <person name="Pandey R.P."/>
            <person name="Lee C.-M."/>
            <person name="Sim J.-S."/>
            <person name="Jeong J.-T."/>
            <person name="Choi B.-S."/>
            <person name="Jung M."/>
            <person name="Ginzburg D."/>
            <person name="Zhao K."/>
            <person name="Won S.Y."/>
            <person name="Oh T.-J."/>
            <person name="Yu Y."/>
            <person name="Kim N.-H."/>
            <person name="Lee O.R."/>
            <person name="Lee T.-H."/>
            <person name="Bashyal P."/>
            <person name="Kim T.-S."/>
            <person name="Lee W.-H."/>
            <person name="Kawkins C."/>
            <person name="Kim C.-K."/>
            <person name="Kim J.S."/>
            <person name="Ahn B.O."/>
            <person name="Rhee S.Y."/>
            <person name="Sohng J.K."/>
        </authorList>
    </citation>
    <scope>NUCLEOTIDE SEQUENCE</scope>
    <source>
        <tissue evidence="1">Leaf</tissue>
    </source>
</reference>
<dbReference type="EMBL" id="JAAIUW010000001">
    <property type="protein sequence ID" value="KAF7844151.1"/>
    <property type="molecule type" value="Genomic_DNA"/>
</dbReference>
<name>A0A835CIA1_9FABA</name>
<evidence type="ECO:0000313" key="1">
    <source>
        <dbReference type="EMBL" id="KAF7844151.1"/>
    </source>
</evidence>
<comment type="caution">
    <text evidence="1">The sequence shown here is derived from an EMBL/GenBank/DDBJ whole genome shotgun (WGS) entry which is preliminary data.</text>
</comment>
<dbReference type="GO" id="GO:0003964">
    <property type="term" value="F:RNA-directed DNA polymerase activity"/>
    <property type="evidence" value="ECO:0007669"/>
    <property type="project" value="UniProtKB-KW"/>
</dbReference>
<keyword evidence="1" id="KW-0808">Transferase</keyword>
<keyword evidence="1" id="KW-0548">Nucleotidyltransferase</keyword>
<keyword evidence="1" id="KW-0695">RNA-directed DNA polymerase</keyword>
<dbReference type="AlphaFoldDB" id="A0A835CIA1"/>
<dbReference type="OrthoDB" id="1749390at2759"/>
<organism evidence="1 2">
    <name type="scientific">Senna tora</name>
    <dbReference type="NCBI Taxonomy" id="362788"/>
    <lineage>
        <taxon>Eukaryota</taxon>
        <taxon>Viridiplantae</taxon>
        <taxon>Streptophyta</taxon>
        <taxon>Embryophyta</taxon>
        <taxon>Tracheophyta</taxon>
        <taxon>Spermatophyta</taxon>
        <taxon>Magnoliopsida</taxon>
        <taxon>eudicotyledons</taxon>
        <taxon>Gunneridae</taxon>
        <taxon>Pentapetalae</taxon>
        <taxon>rosids</taxon>
        <taxon>fabids</taxon>
        <taxon>Fabales</taxon>
        <taxon>Fabaceae</taxon>
        <taxon>Caesalpinioideae</taxon>
        <taxon>Cassia clade</taxon>
        <taxon>Senna</taxon>
    </lineage>
</organism>
<gene>
    <name evidence="1" type="ORF">G2W53_001056</name>
</gene>
<protein>
    <submittedName>
        <fullName evidence="1">Reverse transcriptase</fullName>
    </submittedName>
</protein>
<proteinExistence type="predicted"/>
<sequence>MEEIRDLKKIAELRKQEEQFWESRSRVKWLRSGDKNTRFFHATTMQRRSVNRIARIKLSNGDWEIDEDRIMEASSNLFTSSNPHDPSPLLVGFPVKISEDMNSLLV</sequence>
<dbReference type="Proteomes" id="UP000634136">
    <property type="component" value="Unassembled WGS sequence"/>
</dbReference>
<evidence type="ECO:0000313" key="2">
    <source>
        <dbReference type="Proteomes" id="UP000634136"/>
    </source>
</evidence>
<accession>A0A835CIA1</accession>
<keyword evidence="2" id="KW-1185">Reference proteome</keyword>